<sequence>MSPALSPVGLIVEIEKVAHPNAGLWDALYARHQPRHVRTTISNSNLTRCGHYTVPCVAGPDCDPGRFSPMRKSRHLAAAPKATLSQYYTMRWNRPSKSGQRPRRTVRYPENICERLSILPSRFPTPMQSLHVLLPRLSKQLANSGVYEAVACENSNRSNQAHSDLVVVKRPKEPQV</sequence>
<proteinExistence type="predicted"/>
<dbReference type="RefSeq" id="XP_049149405.1">
    <property type="nucleotide sequence ID" value="XM_049292259.1"/>
</dbReference>
<organism evidence="1 2">
    <name type="scientific">Colletotrichum lupini</name>
    <dbReference type="NCBI Taxonomy" id="145971"/>
    <lineage>
        <taxon>Eukaryota</taxon>
        <taxon>Fungi</taxon>
        <taxon>Dikarya</taxon>
        <taxon>Ascomycota</taxon>
        <taxon>Pezizomycotina</taxon>
        <taxon>Sordariomycetes</taxon>
        <taxon>Hypocreomycetidae</taxon>
        <taxon>Glomerellales</taxon>
        <taxon>Glomerellaceae</taxon>
        <taxon>Colletotrichum</taxon>
        <taxon>Colletotrichum acutatum species complex</taxon>
    </lineage>
</organism>
<dbReference type="GeneID" id="73347269"/>
<name>A0A9Q8T235_9PEZI</name>
<keyword evidence="2" id="KW-1185">Reference proteome</keyword>
<dbReference type="EMBL" id="CP019479">
    <property type="protein sequence ID" value="UQC87799.1"/>
    <property type="molecule type" value="Genomic_DNA"/>
</dbReference>
<dbReference type="AlphaFoldDB" id="A0A9Q8T235"/>
<dbReference type="Proteomes" id="UP000830671">
    <property type="component" value="Chromosome 7"/>
</dbReference>
<reference evidence="1" key="1">
    <citation type="journal article" date="2021" name="Mol. Plant Microbe Interact.">
        <title>Complete Genome Sequence of the Plant-Pathogenic Fungus Colletotrichum lupini.</title>
        <authorList>
            <person name="Baroncelli R."/>
            <person name="Pensec F."/>
            <person name="Da Lio D."/>
            <person name="Boufleur T."/>
            <person name="Vicente I."/>
            <person name="Sarrocco S."/>
            <person name="Picot A."/>
            <person name="Baraldi E."/>
            <person name="Sukno S."/>
            <person name="Thon M."/>
            <person name="Le Floch G."/>
        </authorList>
    </citation>
    <scope>NUCLEOTIDE SEQUENCE</scope>
    <source>
        <strain evidence="1">IMI 504893</strain>
    </source>
</reference>
<protein>
    <submittedName>
        <fullName evidence="1">Uncharacterized protein</fullName>
    </submittedName>
</protein>
<gene>
    <name evidence="1" type="ORF">CLUP02_13319</name>
</gene>
<accession>A0A9Q8T235</accession>
<dbReference type="KEGG" id="clup:CLUP02_13319"/>
<evidence type="ECO:0000313" key="1">
    <source>
        <dbReference type="EMBL" id="UQC87799.1"/>
    </source>
</evidence>
<evidence type="ECO:0000313" key="2">
    <source>
        <dbReference type="Proteomes" id="UP000830671"/>
    </source>
</evidence>